<evidence type="ECO:0000256" key="3">
    <source>
        <dbReference type="ARBA" id="ARBA00023004"/>
    </source>
</evidence>
<name>W3XGP5_PESFW</name>
<organism evidence="6 7">
    <name type="scientific">Pestalotiopsis fici (strain W106-1 / CGMCC3.15140)</name>
    <dbReference type="NCBI Taxonomy" id="1229662"/>
    <lineage>
        <taxon>Eukaryota</taxon>
        <taxon>Fungi</taxon>
        <taxon>Dikarya</taxon>
        <taxon>Ascomycota</taxon>
        <taxon>Pezizomycotina</taxon>
        <taxon>Sordariomycetes</taxon>
        <taxon>Xylariomycetidae</taxon>
        <taxon>Amphisphaeriales</taxon>
        <taxon>Sporocadaceae</taxon>
        <taxon>Pestalotiopsis</taxon>
    </lineage>
</organism>
<dbReference type="InterPro" id="IPR036396">
    <property type="entry name" value="Cyt_P450_sf"/>
</dbReference>
<dbReference type="STRING" id="1229662.W3XGP5"/>
<dbReference type="Pfam" id="PF00067">
    <property type="entry name" value="p450"/>
    <property type="match status" value="1"/>
</dbReference>
<keyword evidence="5" id="KW-0472">Membrane</keyword>
<evidence type="ECO:0008006" key="8">
    <source>
        <dbReference type="Google" id="ProtNLM"/>
    </source>
</evidence>
<gene>
    <name evidence="6" type="ORF">PFICI_02411</name>
</gene>
<evidence type="ECO:0000313" key="6">
    <source>
        <dbReference type="EMBL" id="ETS84386.1"/>
    </source>
</evidence>
<proteinExistence type="predicted"/>
<reference evidence="7" key="1">
    <citation type="journal article" date="2015" name="BMC Genomics">
        <title>Genomic and transcriptomic analysis of the endophytic fungus Pestalotiopsis fici reveals its lifestyle and high potential for synthesis of natural products.</title>
        <authorList>
            <person name="Wang X."/>
            <person name="Zhang X."/>
            <person name="Liu L."/>
            <person name="Xiang M."/>
            <person name="Wang W."/>
            <person name="Sun X."/>
            <person name="Che Y."/>
            <person name="Guo L."/>
            <person name="Liu G."/>
            <person name="Guo L."/>
            <person name="Wang C."/>
            <person name="Yin W.B."/>
            <person name="Stadler M."/>
            <person name="Zhang X."/>
            <person name="Liu X."/>
        </authorList>
    </citation>
    <scope>NUCLEOTIDE SEQUENCE [LARGE SCALE GENOMIC DNA]</scope>
    <source>
        <strain evidence="7">W106-1 / CGMCC3.15140</strain>
    </source>
</reference>
<dbReference type="GO" id="GO:0004497">
    <property type="term" value="F:monooxygenase activity"/>
    <property type="evidence" value="ECO:0007669"/>
    <property type="project" value="InterPro"/>
</dbReference>
<dbReference type="PANTHER" id="PTHR24305:SF168">
    <property type="entry name" value="P450, PUTATIVE (EUROFUNG)-RELATED"/>
    <property type="match status" value="1"/>
</dbReference>
<keyword evidence="5" id="KW-1133">Transmembrane helix</keyword>
<sequence>MVFENPQTGPITELFADWKVLLGILIFVYIAASIRSYVRLSHVPGPLFQSVSSLGFLKTHLDGSPHSEIWKWTKTYGELQRGPRKGYKANKNAQGPLIRVGPNSVITSDVKTVQRISAVKSPYSKGGWYRPFRFIKGQDHSFSTVHEPSHTAFRNKIASGYRGSIEMEQAVDRQVCRLLDLIERKFVSRIDAGSSEEDKTGPARTMDIAAITHLFALDLVGDITFGKAFGFLDEGNDSYGFLKWNEDFFTIASILAVLPSLAWFTQLWPFSEALPKSTDPVGLGRFIRHSEEVIGARYQAGPDGRRDLVGLFMKMGVTKDQAVNQSLVSVVAGTDSVATAVRMTILYVTSNPRVYRNLLAELDKARADGLISSETPIQMSQAKQLPYLQAVVREGLRIYPGGTPLVFKEVPAGGDTVAGYRLPAGTQVGMDVWGAYRNKQFWGEDADQYRPERWLNQPQARLSAMTESLDFQFGYGRYQCLGRPLVFMEMNKALTELLSRFEFAVVDPAHPADIINAGFYLMHGFDVVVTPRGQ</sequence>
<accession>W3XGP5</accession>
<dbReference type="RefSeq" id="XP_007829183.1">
    <property type="nucleotide sequence ID" value="XM_007830992.1"/>
</dbReference>
<evidence type="ECO:0000256" key="1">
    <source>
        <dbReference type="ARBA" id="ARBA00022617"/>
    </source>
</evidence>
<dbReference type="HOGENOM" id="CLU_001570_14_0_1"/>
<keyword evidence="2 4" id="KW-0479">Metal-binding</keyword>
<dbReference type="PRINTS" id="PR00463">
    <property type="entry name" value="EP450I"/>
</dbReference>
<evidence type="ECO:0000256" key="4">
    <source>
        <dbReference type="PIRSR" id="PIRSR602401-1"/>
    </source>
</evidence>
<feature type="binding site" description="axial binding residue" evidence="4">
    <location>
        <position position="480"/>
    </location>
    <ligand>
        <name>heme</name>
        <dbReference type="ChEBI" id="CHEBI:30413"/>
    </ligand>
    <ligandPart>
        <name>Fe</name>
        <dbReference type="ChEBI" id="CHEBI:18248"/>
    </ligandPart>
</feature>
<dbReference type="Gene3D" id="1.10.630.10">
    <property type="entry name" value="Cytochrome P450"/>
    <property type="match status" value="1"/>
</dbReference>
<dbReference type="OMA" id="AGFWITH"/>
<keyword evidence="5" id="KW-0812">Transmembrane</keyword>
<dbReference type="GeneID" id="19267424"/>
<feature type="transmembrane region" description="Helical" evidence="5">
    <location>
        <begin position="20"/>
        <end position="38"/>
    </location>
</feature>
<dbReference type="InParanoid" id="W3XGP5"/>
<dbReference type="GO" id="GO:0005506">
    <property type="term" value="F:iron ion binding"/>
    <property type="evidence" value="ECO:0007669"/>
    <property type="project" value="InterPro"/>
</dbReference>
<protein>
    <recommendedName>
        <fullName evidence="8">Pisatin demethylase</fullName>
    </recommendedName>
</protein>
<dbReference type="InterPro" id="IPR002401">
    <property type="entry name" value="Cyt_P450_E_grp-I"/>
</dbReference>
<dbReference type="GO" id="GO:0016705">
    <property type="term" value="F:oxidoreductase activity, acting on paired donors, with incorporation or reduction of molecular oxygen"/>
    <property type="evidence" value="ECO:0007669"/>
    <property type="project" value="InterPro"/>
</dbReference>
<dbReference type="SUPFAM" id="SSF48264">
    <property type="entry name" value="Cytochrome P450"/>
    <property type="match status" value="1"/>
</dbReference>
<dbReference type="Proteomes" id="UP000030651">
    <property type="component" value="Unassembled WGS sequence"/>
</dbReference>
<dbReference type="CDD" id="cd11060">
    <property type="entry name" value="CYP57A1-like"/>
    <property type="match status" value="1"/>
</dbReference>
<evidence type="ECO:0000313" key="7">
    <source>
        <dbReference type="Proteomes" id="UP000030651"/>
    </source>
</evidence>
<evidence type="ECO:0000256" key="5">
    <source>
        <dbReference type="SAM" id="Phobius"/>
    </source>
</evidence>
<dbReference type="PANTHER" id="PTHR24305">
    <property type="entry name" value="CYTOCHROME P450"/>
    <property type="match status" value="1"/>
</dbReference>
<dbReference type="OrthoDB" id="1470350at2759"/>
<dbReference type="InterPro" id="IPR001128">
    <property type="entry name" value="Cyt_P450"/>
</dbReference>
<dbReference type="InterPro" id="IPR050121">
    <property type="entry name" value="Cytochrome_P450_monoxygenase"/>
</dbReference>
<keyword evidence="1 4" id="KW-0349">Heme</keyword>
<keyword evidence="7" id="KW-1185">Reference proteome</keyword>
<dbReference type="KEGG" id="pfy:PFICI_02411"/>
<comment type="cofactor">
    <cofactor evidence="4">
        <name>heme</name>
        <dbReference type="ChEBI" id="CHEBI:30413"/>
    </cofactor>
</comment>
<dbReference type="GO" id="GO:0020037">
    <property type="term" value="F:heme binding"/>
    <property type="evidence" value="ECO:0007669"/>
    <property type="project" value="InterPro"/>
</dbReference>
<dbReference type="eggNOG" id="KOG0156">
    <property type="taxonomic scope" value="Eukaryota"/>
</dbReference>
<dbReference type="AlphaFoldDB" id="W3XGP5"/>
<evidence type="ECO:0000256" key="2">
    <source>
        <dbReference type="ARBA" id="ARBA00022723"/>
    </source>
</evidence>
<dbReference type="PRINTS" id="PR00385">
    <property type="entry name" value="P450"/>
</dbReference>
<keyword evidence="3 4" id="KW-0408">Iron</keyword>
<dbReference type="EMBL" id="KI912110">
    <property type="protein sequence ID" value="ETS84386.1"/>
    <property type="molecule type" value="Genomic_DNA"/>
</dbReference>